<dbReference type="SUPFAM" id="SSF56112">
    <property type="entry name" value="Protein kinase-like (PK-like)"/>
    <property type="match status" value="1"/>
</dbReference>
<evidence type="ECO:0000313" key="2">
    <source>
        <dbReference type="EMBL" id="UUD35674.1"/>
    </source>
</evidence>
<reference evidence="3 4" key="1">
    <citation type="submission" date="2018-12" db="EMBL/GenBank/DDBJ databases">
        <authorList>
            <consortium name="Pathogen Informatics"/>
        </authorList>
    </citation>
    <scope>NUCLEOTIDE SEQUENCE [LARGE SCALE GENOMIC DNA]</scope>
    <source>
        <strain evidence="3 4">NCTC10126</strain>
    </source>
</reference>
<dbReference type="RefSeq" id="WP_126117872.1">
    <property type="nucleotide sequence ID" value="NZ_CP101806.1"/>
</dbReference>
<dbReference type="Proteomes" id="UP000280036">
    <property type="component" value="Unassembled WGS sequence"/>
</dbReference>
<proteinExistence type="predicted"/>
<dbReference type="InterPro" id="IPR011009">
    <property type="entry name" value="Kinase-like_dom_sf"/>
</dbReference>
<dbReference type="OrthoDB" id="9803871at2"/>
<protein>
    <submittedName>
        <fullName evidence="2">Phosphotransferase</fullName>
    </submittedName>
    <submittedName>
        <fullName evidence="3">Thiamine kinase</fullName>
    </submittedName>
</protein>
<evidence type="ECO:0000313" key="4">
    <source>
        <dbReference type="Proteomes" id="UP000280036"/>
    </source>
</evidence>
<dbReference type="AlphaFoldDB" id="A0A3P8MDA5"/>
<keyword evidence="5" id="KW-1185">Reference proteome</keyword>
<organism evidence="3 4">
    <name type="scientific">Mycoplasmopsis caviae</name>
    <dbReference type="NCBI Taxonomy" id="55603"/>
    <lineage>
        <taxon>Bacteria</taxon>
        <taxon>Bacillati</taxon>
        <taxon>Mycoplasmatota</taxon>
        <taxon>Mycoplasmoidales</taxon>
        <taxon>Metamycoplasmataceae</taxon>
        <taxon>Mycoplasmopsis</taxon>
    </lineage>
</organism>
<keyword evidence="3" id="KW-0808">Transferase</keyword>
<evidence type="ECO:0000259" key="1">
    <source>
        <dbReference type="Pfam" id="PF01636"/>
    </source>
</evidence>
<name>A0A3P8MDA5_9BACT</name>
<sequence>MKVLIKKGHTNISYRDNELFIQQKVVNKFNHKLDYSLLSNFDFVPKLIKNENDEVWWEFIDGKEYWNDENNIIQVANNLKILHSSKLKFPASNHAARIKEYRKILQEKKIKLKVLDDFYRPINMTLSRMRKDTPLHNDLWFFNMIVKNKKVYFIDWEYSSLGDKHFELAYYIEANELSNEQEKLFLETYGNYDYIYLLRHKILVNYIVILWAYSQDVLPFSTNKYEERIYHLNNELKSLTID</sequence>
<accession>A0A3P8MDA5</accession>
<dbReference type="InterPro" id="IPR002575">
    <property type="entry name" value="Aminoglycoside_PTrfase"/>
</dbReference>
<dbReference type="GO" id="GO:0016301">
    <property type="term" value="F:kinase activity"/>
    <property type="evidence" value="ECO:0007669"/>
    <property type="project" value="UniProtKB-KW"/>
</dbReference>
<evidence type="ECO:0000313" key="5">
    <source>
        <dbReference type="Proteomes" id="UP001058569"/>
    </source>
</evidence>
<evidence type="ECO:0000313" key="3">
    <source>
        <dbReference type="EMBL" id="VDR41580.1"/>
    </source>
</evidence>
<dbReference type="EMBL" id="UZVY01000001">
    <property type="protein sequence ID" value="VDR41580.1"/>
    <property type="molecule type" value="Genomic_DNA"/>
</dbReference>
<keyword evidence="3" id="KW-0418">Kinase</keyword>
<dbReference type="EMBL" id="CP101806">
    <property type="protein sequence ID" value="UUD35674.1"/>
    <property type="molecule type" value="Genomic_DNA"/>
</dbReference>
<dbReference type="Gene3D" id="3.90.1200.10">
    <property type="match status" value="1"/>
</dbReference>
<feature type="domain" description="Aminoglycoside phosphotransferase" evidence="1">
    <location>
        <begin position="55"/>
        <end position="192"/>
    </location>
</feature>
<dbReference type="Proteomes" id="UP001058569">
    <property type="component" value="Chromosome"/>
</dbReference>
<gene>
    <name evidence="3" type="ORF">NCTC10126_00057</name>
    <name evidence="2" type="ORF">NPA07_02260</name>
</gene>
<dbReference type="Pfam" id="PF01636">
    <property type="entry name" value="APH"/>
    <property type="match status" value="1"/>
</dbReference>
<reference evidence="2" key="2">
    <citation type="submission" date="2022-07" db="EMBL/GenBank/DDBJ databases">
        <title>Complete genome of Mycoplasma caviae type strain G122.</title>
        <authorList>
            <person name="Spergser J."/>
        </authorList>
    </citation>
    <scope>NUCLEOTIDE SEQUENCE</scope>
    <source>
        <strain evidence="2">G122</strain>
    </source>
</reference>